<feature type="compositionally biased region" description="Basic residues" evidence="1">
    <location>
        <begin position="194"/>
        <end position="253"/>
    </location>
</feature>
<gene>
    <name evidence="2" type="ORF">GA0070215_101217</name>
</gene>
<dbReference type="Gene3D" id="3.60.15.10">
    <property type="entry name" value="Ribonuclease Z/Hydroxyacylglutathione hydrolase-like"/>
    <property type="match status" value="1"/>
</dbReference>
<feature type="region of interest" description="Disordered" evidence="1">
    <location>
        <begin position="131"/>
        <end position="253"/>
    </location>
</feature>
<name>A0A1C4U3J9_9ACTN</name>
<dbReference type="Proteomes" id="UP000198551">
    <property type="component" value="Unassembled WGS sequence"/>
</dbReference>
<organism evidence="2 3">
    <name type="scientific">Micromonospora marina</name>
    <dbReference type="NCBI Taxonomy" id="307120"/>
    <lineage>
        <taxon>Bacteria</taxon>
        <taxon>Bacillati</taxon>
        <taxon>Actinomycetota</taxon>
        <taxon>Actinomycetes</taxon>
        <taxon>Micromonosporales</taxon>
        <taxon>Micromonosporaceae</taxon>
        <taxon>Micromonospora</taxon>
    </lineage>
</organism>
<dbReference type="EMBL" id="FMCV01000001">
    <property type="protein sequence ID" value="SCE66270.1"/>
    <property type="molecule type" value="Genomic_DNA"/>
</dbReference>
<feature type="region of interest" description="Disordered" evidence="1">
    <location>
        <begin position="51"/>
        <end position="87"/>
    </location>
</feature>
<reference evidence="3" key="1">
    <citation type="submission" date="2016-06" db="EMBL/GenBank/DDBJ databases">
        <authorList>
            <person name="Varghese N."/>
        </authorList>
    </citation>
    <scope>NUCLEOTIDE SEQUENCE [LARGE SCALE GENOMIC DNA]</scope>
    <source>
        <strain evidence="3">DSM 45555</strain>
    </source>
</reference>
<evidence type="ECO:0000313" key="3">
    <source>
        <dbReference type="Proteomes" id="UP000198551"/>
    </source>
</evidence>
<feature type="compositionally biased region" description="Low complexity" evidence="1">
    <location>
        <begin position="75"/>
        <end position="87"/>
    </location>
</feature>
<protein>
    <submittedName>
        <fullName evidence="2">Uncharacterized protein</fullName>
    </submittedName>
</protein>
<sequence>MLKQYERTGNWPAVPRRPGWTDGKAGCAATRWHRRPTPRSRTIGSITVIALSDGEGPSSSLAARRFPMPRRRTGRPPTGSTRGPSPTTAVELFHPALPARLLTPLRAAGRLRVVEGETSLAPGVRLLHTPGHQSVLVPPPSTGRRVDHEVGGGNGDRLSRQLHDRRGGRWVRTAQARRRSRRACATQRSGVTCWRRRPAWRGRPRRPPSARPARRRPGRSRRPASRPRRRSRPRRPGRRRRCRTRRRPRRRPA</sequence>
<evidence type="ECO:0000313" key="2">
    <source>
        <dbReference type="EMBL" id="SCE66270.1"/>
    </source>
</evidence>
<dbReference type="AlphaFoldDB" id="A0A1C4U3J9"/>
<evidence type="ECO:0000256" key="1">
    <source>
        <dbReference type="SAM" id="MobiDB-lite"/>
    </source>
</evidence>
<feature type="compositionally biased region" description="Basic and acidic residues" evidence="1">
    <location>
        <begin position="157"/>
        <end position="167"/>
    </location>
</feature>
<accession>A0A1C4U3J9</accession>
<proteinExistence type="predicted"/>
<feature type="region of interest" description="Disordered" evidence="1">
    <location>
        <begin position="1"/>
        <end position="28"/>
    </location>
</feature>
<dbReference type="InterPro" id="IPR036866">
    <property type="entry name" value="RibonucZ/Hydroxyglut_hydro"/>
</dbReference>
<keyword evidence="3" id="KW-1185">Reference proteome</keyword>